<comment type="caution">
    <text evidence="1">The sequence shown here is derived from an EMBL/GenBank/DDBJ whole genome shotgun (WGS) entry which is preliminary data.</text>
</comment>
<dbReference type="RefSeq" id="WP_379730530.1">
    <property type="nucleotide sequence ID" value="NZ_JBHSWZ010000007.1"/>
</dbReference>
<dbReference type="Proteomes" id="UP001597111">
    <property type="component" value="Unassembled WGS sequence"/>
</dbReference>
<evidence type="ECO:0000313" key="1">
    <source>
        <dbReference type="EMBL" id="MFD1526390.1"/>
    </source>
</evidence>
<gene>
    <name evidence="1" type="ORF">ACFR9S_08765</name>
</gene>
<keyword evidence="2" id="KW-1185">Reference proteome</keyword>
<dbReference type="EMBL" id="JBHUDH010000092">
    <property type="protein sequence ID" value="MFD1526390.1"/>
    <property type="molecule type" value="Genomic_DNA"/>
</dbReference>
<reference evidence="1 2" key="1">
    <citation type="journal article" date="2019" name="Int. J. Syst. Evol. Microbiol.">
        <title>The Global Catalogue of Microorganisms (GCM) 10K type strain sequencing project: providing services to taxonomists for standard genome sequencing and annotation.</title>
        <authorList>
            <consortium name="The Broad Institute Genomics Platform"/>
            <consortium name="The Broad Institute Genome Sequencing Center for Infectious Disease"/>
            <person name="Wu L."/>
            <person name="Ma J."/>
        </authorList>
    </citation>
    <scope>NUCLEOTIDE SEQUENCE [LARGE SCALE GENOMIC DNA]</scope>
    <source>
        <strain evidence="1 2">CGMCC 1.12285</strain>
    </source>
</reference>
<organism evidence="1 2">
    <name type="scientific">Halolamina salina</name>
    <dbReference type="NCBI Taxonomy" id="1220023"/>
    <lineage>
        <taxon>Archaea</taxon>
        <taxon>Methanobacteriati</taxon>
        <taxon>Methanobacteriota</taxon>
        <taxon>Stenosarchaea group</taxon>
        <taxon>Halobacteria</taxon>
        <taxon>Halobacteriales</taxon>
        <taxon>Haloferacaceae</taxon>
    </lineage>
</organism>
<accession>A0ABD6B661</accession>
<dbReference type="InterPro" id="IPR027417">
    <property type="entry name" value="P-loop_NTPase"/>
</dbReference>
<proteinExistence type="predicted"/>
<name>A0ABD6B661_9EURY</name>
<dbReference type="InterPro" id="IPR055927">
    <property type="entry name" value="DUF7504"/>
</dbReference>
<sequence length="219" mass="23441">MSDDGYAFPGLPLDPIRPGTTVLLAGPAHSGARELGLGMLAGPSGEGAIVVTTNRRSRRIAADCEHVGLELTADSTAILDCVGDEDADVPARVLPVSGPSDLTGIGMRYSDVHREFERSGIDRVRTGLFSLSTLLSFGDLKTVSRFVHTLVGRIDALDGLGVLLIDPAIHDDQTVRTLSQFCTGRIDVREGDDGPELRTRGLAGHPREWRTFDPARKDS</sequence>
<dbReference type="Gene3D" id="3.40.50.300">
    <property type="entry name" value="P-loop containing nucleotide triphosphate hydrolases"/>
    <property type="match status" value="1"/>
</dbReference>
<dbReference type="AlphaFoldDB" id="A0ABD6B661"/>
<evidence type="ECO:0008006" key="3">
    <source>
        <dbReference type="Google" id="ProtNLM"/>
    </source>
</evidence>
<evidence type="ECO:0000313" key="2">
    <source>
        <dbReference type="Proteomes" id="UP001597111"/>
    </source>
</evidence>
<protein>
    <recommendedName>
        <fullName evidence="3">RecA-superfamily ATPase, KaiC/GvpD/RAD55 family</fullName>
    </recommendedName>
</protein>
<dbReference type="Pfam" id="PF24336">
    <property type="entry name" value="DUF7504"/>
    <property type="match status" value="1"/>
</dbReference>